<dbReference type="SMART" id="SM00899">
    <property type="entry name" value="FeoA"/>
    <property type="match status" value="1"/>
</dbReference>
<organism evidence="3 4">
    <name type="scientific">Candidatus Gottesmanbacteria bacterium GW2011_GWC2_39_8</name>
    <dbReference type="NCBI Taxonomy" id="1618450"/>
    <lineage>
        <taxon>Bacteria</taxon>
        <taxon>Candidatus Gottesmaniibacteriota</taxon>
    </lineage>
</organism>
<dbReference type="AlphaFoldDB" id="A0A0G0SA66"/>
<sequence>MKCSFCGYLFKENEGAGGCESCPIIHGCPLISCPNCGFEFPKSLTENNVMPLTEMKSGEKGVIHSVCTKDQTILAKIVAMGMLPGIKVGIKQKIPSLRCRFGYTEYAIDDSIAKVILVEKE</sequence>
<gene>
    <name evidence="3" type="ORF">UT63_C0064G0012</name>
</gene>
<dbReference type="Gene3D" id="2.30.30.90">
    <property type="match status" value="1"/>
</dbReference>
<evidence type="ECO:0000313" key="3">
    <source>
        <dbReference type="EMBL" id="KKR31630.1"/>
    </source>
</evidence>
<dbReference type="Proteomes" id="UP000034539">
    <property type="component" value="Unassembled WGS sequence"/>
</dbReference>
<dbReference type="InterPro" id="IPR007167">
    <property type="entry name" value="Fe-transptr_FeoA-like"/>
</dbReference>
<comment type="caution">
    <text evidence="3">The sequence shown here is derived from an EMBL/GenBank/DDBJ whole genome shotgun (WGS) entry which is preliminary data.</text>
</comment>
<proteinExistence type="predicted"/>
<dbReference type="GO" id="GO:0046914">
    <property type="term" value="F:transition metal ion binding"/>
    <property type="evidence" value="ECO:0007669"/>
    <property type="project" value="InterPro"/>
</dbReference>
<dbReference type="InterPro" id="IPR038157">
    <property type="entry name" value="FeoA_core_dom"/>
</dbReference>
<dbReference type="InterPro" id="IPR008988">
    <property type="entry name" value="Transcriptional_repressor_C"/>
</dbReference>
<keyword evidence="1" id="KW-0408">Iron</keyword>
<dbReference type="Pfam" id="PF04023">
    <property type="entry name" value="FeoA"/>
    <property type="match status" value="1"/>
</dbReference>
<dbReference type="SUPFAM" id="SSF50037">
    <property type="entry name" value="C-terminal domain of transcriptional repressors"/>
    <property type="match status" value="1"/>
</dbReference>
<evidence type="ECO:0000313" key="4">
    <source>
        <dbReference type="Proteomes" id="UP000034539"/>
    </source>
</evidence>
<evidence type="ECO:0000256" key="1">
    <source>
        <dbReference type="ARBA" id="ARBA00023004"/>
    </source>
</evidence>
<dbReference type="EMBL" id="LBXN01000064">
    <property type="protein sequence ID" value="KKR31630.1"/>
    <property type="molecule type" value="Genomic_DNA"/>
</dbReference>
<evidence type="ECO:0000259" key="2">
    <source>
        <dbReference type="SMART" id="SM00899"/>
    </source>
</evidence>
<name>A0A0G0SA66_9BACT</name>
<accession>A0A0G0SA66</accession>
<feature type="domain" description="Ferrous iron transporter FeoA-like" evidence="2">
    <location>
        <begin position="50"/>
        <end position="120"/>
    </location>
</feature>
<protein>
    <recommendedName>
        <fullName evidence="2">Ferrous iron transporter FeoA-like domain-containing protein</fullName>
    </recommendedName>
</protein>
<reference evidence="3 4" key="1">
    <citation type="journal article" date="2015" name="Nature">
        <title>rRNA introns, odd ribosomes, and small enigmatic genomes across a large radiation of phyla.</title>
        <authorList>
            <person name="Brown C.T."/>
            <person name="Hug L.A."/>
            <person name="Thomas B.C."/>
            <person name="Sharon I."/>
            <person name="Castelle C.J."/>
            <person name="Singh A."/>
            <person name="Wilkins M.J."/>
            <person name="Williams K.H."/>
            <person name="Banfield J.F."/>
        </authorList>
    </citation>
    <scope>NUCLEOTIDE SEQUENCE [LARGE SCALE GENOMIC DNA]</scope>
</reference>